<dbReference type="InterPro" id="IPR016673">
    <property type="entry name" value="HHMT-like"/>
</dbReference>
<dbReference type="InterPro" id="IPR029063">
    <property type="entry name" value="SAM-dependent_MTases_sf"/>
</dbReference>
<dbReference type="GO" id="GO:0032259">
    <property type="term" value="P:methylation"/>
    <property type="evidence" value="ECO:0007669"/>
    <property type="project" value="UniProtKB-KW"/>
</dbReference>
<dbReference type="SUPFAM" id="SSF53335">
    <property type="entry name" value="S-adenosyl-L-methionine-dependent methyltransferases"/>
    <property type="match status" value="1"/>
</dbReference>
<proteinExistence type="predicted"/>
<evidence type="ECO:0000256" key="5">
    <source>
        <dbReference type="PIRSR" id="PIRSR016616-2"/>
    </source>
</evidence>
<keyword evidence="3" id="KW-0808">Transferase</keyword>
<keyword evidence="2" id="KW-0489">Methyltransferase</keyword>
<evidence type="ECO:0000313" key="7">
    <source>
        <dbReference type="RefSeq" id="XP_017685700.1"/>
    </source>
</evidence>
<dbReference type="Pfam" id="PF13489">
    <property type="entry name" value="Methyltransf_23"/>
    <property type="match status" value="1"/>
</dbReference>
<dbReference type="AlphaFoldDB" id="A0A6J0IG22"/>
<keyword evidence="6" id="KW-1185">Reference proteome</keyword>
<evidence type="ECO:0000313" key="6">
    <source>
        <dbReference type="Proteomes" id="UP000504624"/>
    </source>
</evidence>
<dbReference type="Proteomes" id="UP000504624">
    <property type="component" value="Unplaced"/>
</dbReference>
<dbReference type="FunFam" id="3.40.50.150:FF:000118">
    <property type="entry name" value="Histamine N-methyltransferase"/>
    <property type="match status" value="1"/>
</dbReference>
<evidence type="ECO:0000256" key="3">
    <source>
        <dbReference type="ARBA" id="ARBA00022679"/>
    </source>
</evidence>
<dbReference type="GO" id="GO:0008170">
    <property type="term" value="F:N-methyltransferase activity"/>
    <property type="evidence" value="ECO:0007669"/>
    <property type="project" value="InterPro"/>
</dbReference>
<organism evidence="6 7">
    <name type="scientific">Lepidothrix coronata</name>
    <name type="common">blue-crowned manakin</name>
    <dbReference type="NCBI Taxonomy" id="321398"/>
    <lineage>
        <taxon>Eukaryota</taxon>
        <taxon>Metazoa</taxon>
        <taxon>Chordata</taxon>
        <taxon>Craniata</taxon>
        <taxon>Vertebrata</taxon>
        <taxon>Euteleostomi</taxon>
        <taxon>Archelosauria</taxon>
        <taxon>Archosauria</taxon>
        <taxon>Dinosauria</taxon>
        <taxon>Saurischia</taxon>
        <taxon>Theropoda</taxon>
        <taxon>Coelurosauria</taxon>
        <taxon>Aves</taxon>
        <taxon>Neognathae</taxon>
        <taxon>Neoaves</taxon>
        <taxon>Telluraves</taxon>
        <taxon>Australaves</taxon>
        <taxon>Passeriformes</taxon>
        <taxon>Pipridae</taxon>
        <taxon>Lepidothrix</taxon>
    </lineage>
</organism>
<dbReference type="PROSITE" id="PS51597">
    <property type="entry name" value="SAM_HNMT"/>
    <property type="match status" value="1"/>
</dbReference>
<gene>
    <name evidence="7" type="primary">HNMT</name>
</gene>
<dbReference type="RefSeq" id="XP_017685700.1">
    <property type="nucleotide sequence ID" value="XM_017830211.1"/>
</dbReference>
<reference evidence="7" key="1">
    <citation type="submission" date="2025-08" db="UniProtKB">
        <authorList>
            <consortium name="RefSeq"/>
        </authorList>
    </citation>
    <scope>IDENTIFICATION</scope>
</reference>
<keyword evidence="4" id="KW-0949">S-adenosyl-L-methionine</keyword>
<evidence type="ECO:0000256" key="1">
    <source>
        <dbReference type="ARBA" id="ARBA00011245"/>
    </source>
</evidence>
<evidence type="ECO:0000256" key="4">
    <source>
        <dbReference type="ARBA" id="ARBA00022691"/>
    </source>
</evidence>
<dbReference type="GeneID" id="108504788"/>
<accession>A0A6J0IG22</accession>
<feature type="binding site" evidence="5">
    <location>
        <position position="66"/>
    </location>
    <ligand>
        <name>substrate</name>
    </ligand>
</feature>
<dbReference type="PIRSF" id="PIRSF016616">
    <property type="entry name" value="HHMT"/>
    <property type="match status" value="1"/>
</dbReference>
<dbReference type="Gene3D" id="3.40.50.150">
    <property type="entry name" value="Vaccinia Virus protein VP39"/>
    <property type="match status" value="1"/>
</dbReference>
<dbReference type="OrthoDB" id="5984880at2759"/>
<feature type="binding site" evidence="5">
    <location>
        <position position="321"/>
    </location>
    <ligand>
        <name>substrate</name>
    </ligand>
</feature>
<dbReference type="CDD" id="cd02440">
    <property type="entry name" value="AdoMet_MTases"/>
    <property type="match status" value="1"/>
</dbReference>
<dbReference type="CTD" id="3176"/>
<comment type="subunit">
    <text evidence="1">Monomer.</text>
</comment>
<name>A0A6J0IG22_9PASS</name>
<sequence>MRSKVQAHADFAPPAFFIPSLGLKGDLSPPSCTLLTPSMALPMRSLLTNPDRYLRSFRLFLEKSTEHQSMREFMERQLPDVIASIGNGKSTINVLSIGGGAGEMDLLILSKVQARYPGVAINNEVIEPSADQISKYKERVAQTSNLGKVKFTWHEETADEYESRMNAEKKSKKWDFIHMIQMLYYVKDIPATVRYFHSLLESQAKLLIILVSGKSGWETLWKKYGSSFPLNDLCSYVSSGDFPKILDSAGLKYQLYELPSHLDITSCFIEGDKDGELLLDFLTETLEFSKTAPPELKHQLMEELRKPGCSENRDGKVLFNNNLCAIVIEP</sequence>
<protein>
    <submittedName>
        <fullName evidence="7">Histamine N-methyltransferase isoform X1</fullName>
    </submittedName>
</protein>
<evidence type="ECO:0000256" key="2">
    <source>
        <dbReference type="ARBA" id="ARBA00022603"/>
    </source>
</evidence>